<feature type="transmembrane region" description="Helical" evidence="5">
    <location>
        <begin position="40"/>
        <end position="62"/>
    </location>
</feature>
<keyword evidence="7" id="KW-0436">Ligase</keyword>
<evidence type="ECO:0000313" key="7">
    <source>
        <dbReference type="EMBL" id="NOJ23832.1"/>
    </source>
</evidence>
<dbReference type="AlphaFoldDB" id="A0AAP6ZM62"/>
<dbReference type="InterPro" id="IPR007016">
    <property type="entry name" value="O-antigen_ligase-rel_domated"/>
</dbReference>
<evidence type="ECO:0000256" key="5">
    <source>
        <dbReference type="SAM" id="Phobius"/>
    </source>
</evidence>
<gene>
    <name evidence="7" type="ORF">F0238_13935</name>
</gene>
<feature type="domain" description="O-antigen ligase-related" evidence="6">
    <location>
        <begin position="228"/>
        <end position="370"/>
    </location>
</feature>
<dbReference type="InterPro" id="IPR051533">
    <property type="entry name" value="WaaL-like"/>
</dbReference>
<keyword evidence="3 5" id="KW-1133">Transmembrane helix</keyword>
<name>A0AAP6ZM62_9VIBR</name>
<feature type="transmembrane region" description="Helical" evidence="5">
    <location>
        <begin position="174"/>
        <end position="196"/>
    </location>
</feature>
<keyword evidence="4 5" id="KW-0472">Membrane</keyword>
<evidence type="ECO:0000259" key="6">
    <source>
        <dbReference type="Pfam" id="PF04932"/>
    </source>
</evidence>
<feature type="transmembrane region" description="Helical" evidence="5">
    <location>
        <begin position="424"/>
        <end position="442"/>
    </location>
</feature>
<dbReference type="GO" id="GO:0016874">
    <property type="term" value="F:ligase activity"/>
    <property type="evidence" value="ECO:0007669"/>
    <property type="project" value="UniProtKB-KW"/>
</dbReference>
<comment type="subcellular location">
    <subcellularLocation>
        <location evidence="1">Membrane</location>
        <topology evidence="1">Multi-pass membrane protein</topology>
    </subcellularLocation>
</comment>
<organism evidence="7 8">
    <name type="scientific">Vibrio coralliilyticus</name>
    <dbReference type="NCBI Taxonomy" id="190893"/>
    <lineage>
        <taxon>Bacteria</taxon>
        <taxon>Pseudomonadati</taxon>
        <taxon>Pseudomonadota</taxon>
        <taxon>Gammaproteobacteria</taxon>
        <taxon>Vibrionales</taxon>
        <taxon>Vibrionaceae</taxon>
        <taxon>Vibrio</taxon>
    </lineage>
</organism>
<feature type="transmembrane region" description="Helical" evidence="5">
    <location>
        <begin position="395"/>
        <end position="412"/>
    </location>
</feature>
<feature type="transmembrane region" description="Helical" evidence="5">
    <location>
        <begin position="102"/>
        <end position="125"/>
    </location>
</feature>
<sequence length="449" mass="50307">MSLPLFCAVFMTNYLERLIYPLFLLFVFWLPIPLGGNRPWAWSINEFFVAGLLLFCIVCYSTDHWLHHFKRTRWVLIPLAIFTLWAFVQPVLPFGLFEDTGLALVSSVKTLHYLQICLIASVVITNMPRLKALILVMVSSGVCQGFYAGVIQLVDLPLSPVFDLPNGHRASGSFVYHNHLANFLIINLCIGFGLLISQLQGTQKQSITLSAQRFFAVFLSDKAFIRLGLIIMVIALVLTRSRMGNVAFFIALTTGSLLLLLLYKNKPKSMYVLIASLFVIDTVIVSTWFGLEKVKQRLVETSLSNESRDDVVYAALEAIQHQPLLGLGGGSFYSSFQAYNNGKIQLFYDHAHNDYIQFVFEYGLIGTSILAVAVVAALLKSIQAFRNRRSRQMKGAGLGAFMAILGMLIHMSVDFPLQAPATTIYFLLCLLIAHWAFAIPAVKRKRSDD</sequence>
<keyword evidence="2 5" id="KW-0812">Transmembrane</keyword>
<dbReference type="Pfam" id="PF04932">
    <property type="entry name" value="Wzy_C"/>
    <property type="match status" value="1"/>
</dbReference>
<evidence type="ECO:0000256" key="4">
    <source>
        <dbReference type="ARBA" id="ARBA00023136"/>
    </source>
</evidence>
<feature type="transmembrane region" description="Helical" evidence="5">
    <location>
        <begin position="270"/>
        <end position="291"/>
    </location>
</feature>
<dbReference type="Proteomes" id="UP000576645">
    <property type="component" value="Unassembled WGS sequence"/>
</dbReference>
<feature type="transmembrane region" description="Helical" evidence="5">
    <location>
        <begin position="246"/>
        <end position="263"/>
    </location>
</feature>
<dbReference type="EMBL" id="VTXP01000006">
    <property type="protein sequence ID" value="NOJ23832.1"/>
    <property type="molecule type" value="Genomic_DNA"/>
</dbReference>
<feature type="transmembrane region" description="Helical" evidence="5">
    <location>
        <begin position="74"/>
        <end position="96"/>
    </location>
</feature>
<evidence type="ECO:0000256" key="3">
    <source>
        <dbReference type="ARBA" id="ARBA00022989"/>
    </source>
</evidence>
<dbReference type="GO" id="GO:0016020">
    <property type="term" value="C:membrane"/>
    <property type="evidence" value="ECO:0007669"/>
    <property type="project" value="UniProtKB-SubCell"/>
</dbReference>
<accession>A0AAP6ZM62</accession>
<feature type="transmembrane region" description="Helical" evidence="5">
    <location>
        <begin position="18"/>
        <end position="34"/>
    </location>
</feature>
<reference evidence="7 8" key="1">
    <citation type="submission" date="2019-09" db="EMBL/GenBank/DDBJ databases">
        <title>Draft genome sequencing and comparative genomics of hatchery-associated Vibrios.</title>
        <authorList>
            <person name="Kehlet-Delgado H."/>
            <person name="Mueller R.S."/>
        </authorList>
    </citation>
    <scope>NUCLEOTIDE SEQUENCE [LARGE SCALE GENOMIC DNA]</scope>
    <source>
        <strain evidence="7 8">09-121-3</strain>
    </source>
</reference>
<dbReference type="PANTHER" id="PTHR37422">
    <property type="entry name" value="TEICHURONIC ACID BIOSYNTHESIS PROTEIN TUAE"/>
    <property type="match status" value="1"/>
</dbReference>
<protein>
    <submittedName>
        <fullName evidence="7">O-antigen ligase family protein</fullName>
    </submittedName>
</protein>
<feature type="transmembrane region" description="Helical" evidence="5">
    <location>
        <begin position="223"/>
        <end position="240"/>
    </location>
</feature>
<evidence type="ECO:0000256" key="1">
    <source>
        <dbReference type="ARBA" id="ARBA00004141"/>
    </source>
</evidence>
<evidence type="ECO:0000256" key="2">
    <source>
        <dbReference type="ARBA" id="ARBA00022692"/>
    </source>
</evidence>
<comment type="caution">
    <text evidence="7">The sequence shown here is derived from an EMBL/GenBank/DDBJ whole genome shotgun (WGS) entry which is preliminary data.</text>
</comment>
<proteinExistence type="predicted"/>
<evidence type="ECO:0000313" key="8">
    <source>
        <dbReference type="Proteomes" id="UP000576645"/>
    </source>
</evidence>
<dbReference type="PANTHER" id="PTHR37422:SF13">
    <property type="entry name" value="LIPOPOLYSACCHARIDE BIOSYNTHESIS PROTEIN PA4999-RELATED"/>
    <property type="match status" value="1"/>
</dbReference>
<feature type="transmembrane region" description="Helical" evidence="5">
    <location>
        <begin position="355"/>
        <end position="379"/>
    </location>
</feature>
<feature type="transmembrane region" description="Helical" evidence="5">
    <location>
        <begin position="132"/>
        <end position="154"/>
    </location>
</feature>